<feature type="region of interest" description="Disordered" evidence="1">
    <location>
        <begin position="242"/>
        <end position="271"/>
    </location>
</feature>
<protein>
    <submittedName>
        <fullName evidence="2">Putative Fe-S oxidoreductase</fullName>
    </submittedName>
</protein>
<evidence type="ECO:0000313" key="3">
    <source>
        <dbReference type="Proteomes" id="UP000221011"/>
    </source>
</evidence>
<reference evidence="2 3" key="1">
    <citation type="submission" date="2017-08" db="EMBL/GenBank/DDBJ databases">
        <title>Complete Genome Sequence of Streptomyces formicae KY5, the formicamycin producer.</title>
        <authorList>
            <person name="Holmes N.A."/>
            <person name="Devine R."/>
            <person name="Qin Z."/>
            <person name="Seipke R.F."/>
            <person name="Wilkinson B."/>
            <person name="Hutchings M.I."/>
        </authorList>
    </citation>
    <scope>NUCLEOTIDE SEQUENCE [LARGE SCALE GENOMIC DNA]</scope>
    <source>
        <strain evidence="2 3">KY5</strain>
    </source>
</reference>
<dbReference type="Proteomes" id="UP000221011">
    <property type="component" value="Chromosome"/>
</dbReference>
<keyword evidence="3" id="KW-1185">Reference proteome</keyword>
<feature type="compositionally biased region" description="Polar residues" evidence="1">
    <location>
        <begin position="261"/>
        <end position="271"/>
    </location>
</feature>
<feature type="region of interest" description="Disordered" evidence="1">
    <location>
        <begin position="140"/>
        <end position="174"/>
    </location>
</feature>
<dbReference type="KEGG" id="sfk:KY5_2851c"/>
<evidence type="ECO:0000313" key="2">
    <source>
        <dbReference type="EMBL" id="ATL27869.1"/>
    </source>
</evidence>
<accession>A0A291Q830</accession>
<evidence type="ECO:0000256" key="1">
    <source>
        <dbReference type="SAM" id="MobiDB-lite"/>
    </source>
</evidence>
<dbReference type="EMBL" id="CP022685">
    <property type="protein sequence ID" value="ATL27869.1"/>
    <property type="molecule type" value="Genomic_DNA"/>
</dbReference>
<dbReference type="AlphaFoldDB" id="A0A291Q830"/>
<gene>
    <name evidence="2" type="ORF">KY5_2851c</name>
</gene>
<organism evidence="2 3">
    <name type="scientific">Streptomyces formicae</name>
    <dbReference type="NCBI Taxonomy" id="1616117"/>
    <lineage>
        <taxon>Bacteria</taxon>
        <taxon>Bacillati</taxon>
        <taxon>Actinomycetota</taxon>
        <taxon>Actinomycetes</taxon>
        <taxon>Kitasatosporales</taxon>
        <taxon>Streptomycetaceae</taxon>
        <taxon>Streptomyces</taxon>
    </lineage>
</organism>
<proteinExistence type="predicted"/>
<feature type="compositionally biased region" description="Low complexity" evidence="1">
    <location>
        <begin position="141"/>
        <end position="166"/>
    </location>
</feature>
<name>A0A291Q830_9ACTN</name>
<sequence>MFRRRSVAAGVGRFHGDHKIRRITERDLPMRALPVRRIATTTLCATLLLGTAGPAVAAVAAVGDAGHDETQSAPRAPAPDASALLAQTKQLADVGGVITPVTALLDAVLKADGNKLSPDEAKKHVDAVKAAIDAAAKKAPEAPAAKLPATPEAPKLPAAPAVPKLPTGGSERADKAPLDVKADALAALQSAVDALVKAATAGDAKTVLTQAPVVLTSLVNVAVATLLSGGLPAPSLPGLPPLPKLPTGGLPEAPKLPTGALPQTPSLPVAP</sequence>